<keyword evidence="2" id="KW-1185">Reference proteome</keyword>
<accession>A0A183I582</accession>
<name>A0A183I582_9BILA</name>
<dbReference type="EMBL" id="UZAJ01041328">
    <property type="protein sequence ID" value="VDP19463.1"/>
    <property type="molecule type" value="Genomic_DNA"/>
</dbReference>
<evidence type="ECO:0000313" key="3">
    <source>
        <dbReference type="WBParaSite" id="OFLC_0001490501-mRNA-1"/>
    </source>
</evidence>
<dbReference type="AlphaFoldDB" id="A0A183I582"/>
<gene>
    <name evidence="1" type="ORF">OFLC_LOCUS14894</name>
</gene>
<evidence type="ECO:0000313" key="2">
    <source>
        <dbReference type="Proteomes" id="UP000267606"/>
    </source>
</evidence>
<sequence>MTCFIRPSQNQPRYPGEREREALIEKICKIISEVGYLTSNASLAQWQSVCLVNRRPLVRSQHEACGTPTG</sequence>
<dbReference type="Proteomes" id="UP000267606">
    <property type="component" value="Unassembled WGS sequence"/>
</dbReference>
<organism evidence="3">
    <name type="scientific">Onchocerca flexuosa</name>
    <dbReference type="NCBI Taxonomy" id="387005"/>
    <lineage>
        <taxon>Eukaryota</taxon>
        <taxon>Metazoa</taxon>
        <taxon>Ecdysozoa</taxon>
        <taxon>Nematoda</taxon>
        <taxon>Chromadorea</taxon>
        <taxon>Rhabditida</taxon>
        <taxon>Spirurina</taxon>
        <taxon>Spiruromorpha</taxon>
        <taxon>Filarioidea</taxon>
        <taxon>Onchocercidae</taxon>
        <taxon>Onchocerca</taxon>
    </lineage>
</organism>
<reference evidence="1 2" key="2">
    <citation type="submission" date="2018-11" db="EMBL/GenBank/DDBJ databases">
        <authorList>
            <consortium name="Pathogen Informatics"/>
        </authorList>
    </citation>
    <scope>NUCLEOTIDE SEQUENCE [LARGE SCALE GENOMIC DNA]</scope>
</reference>
<evidence type="ECO:0000313" key="1">
    <source>
        <dbReference type="EMBL" id="VDP19463.1"/>
    </source>
</evidence>
<proteinExistence type="predicted"/>
<reference evidence="3" key="1">
    <citation type="submission" date="2016-06" db="UniProtKB">
        <authorList>
            <consortium name="WormBaseParasite"/>
        </authorList>
    </citation>
    <scope>IDENTIFICATION</scope>
</reference>
<protein>
    <submittedName>
        <fullName evidence="3">Transcriptional regulator</fullName>
    </submittedName>
</protein>
<dbReference type="WBParaSite" id="OFLC_0001490501-mRNA-1">
    <property type="protein sequence ID" value="OFLC_0001490501-mRNA-1"/>
    <property type="gene ID" value="OFLC_0001490501"/>
</dbReference>